<feature type="compositionally biased region" description="Acidic residues" evidence="1">
    <location>
        <begin position="131"/>
        <end position="140"/>
    </location>
</feature>
<dbReference type="PROSITE" id="PS51294">
    <property type="entry name" value="HTH_MYB"/>
    <property type="match status" value="1"/>
</dbReference>
<dbReference type="PANTHER" id="PTHR22705">
    <property type="entry name" value="ZINC FINGER, ZZ DOMAIN CONTAINING 3"/>
    <property type="match status" value="1"/>
</dbReference>
<dbReference type="EMBL" id="SGPM01000079">
    <property type="protein sequence ID" value="THH30497.1"/>
    <property type="molecule type" value="Genomic_DNA"/>
</dbReference>
<gene>
    <name evidence="4" type="ORF">EUX98_g3700</name>
</gene>
<dbReference type="PROSITE" id="PS50090">
    <property type="entry name" value="MYB_LIKE"/>
    <property type="match status" value="1"/>
</dbReference>
<name>A0A4S4MXZ5_9APHY</name>
<evidence type="ECO:0000259" key="3">
    <source>
        <dbReference type="PROSITE" id="PS51294"/>
    </source>
</evidence>
<evidence type="ECO:0000313" key="4">
    <source>
        <dbReference type="EMBL" id="THH30497.1"/>
    </source>
</evidence>
<dbReference type="Gene3D" id="1.10.10.60">
    <property type="entry name" value="Homeodomain-like"/>
    <property type="match status" value="1"/>
</dbReference>
<dbReference type="InterPro" id="IPR017930">
    <property type="entry name" value="Myb_dom"/>
</dbReference>
<evidence type="ECO:0000313" key="5">
    <source>
        <dbReference type="Proteomes" id="UP000308730"/>
    </source>
</evidence>
<keyword evidence="5" id="KW-1185">Reference proteome</keyword>
<feature type="domain" description="Myb-like" evidence="2">
    <location>
        <begin position="316"/>
        <end position="371"/>
    </location>
</feature>
<reference evidence="4 5" key="1">
    <citation type="submission" date="2019-02" db="EMBL/GenBank/DDBJ databases">
        <title>Genome sequencing of the rare red list fungi Antrodiella citrinella (Flaviporus citrinellus).</title>
        <authorList>
            <person name="Buettner E."/>
            <person name="Kellner H."/>
        </authorList>
    </citation>
    <scope>NUCLEOTIDE SEQUENCE [LARGE SCALE GENOMIC DNA]</scope>
    <source>
        <strain evidence="4 5">DSM 108506</strain>
    </source>
</reference>
<feature type="domain" description="HTH myb-type" evidence="3">
    <location>
        <begin position="316"/>
        <end position="375"/>
    </location>
</feature>
<dbReference type="PANTHER" id="PTHR22705:SF0">
    <property type="entry name" value="ZZ-TYPE ZINC FINGER-CONTAINING PROTEIN 3"/>
    <property type="match status" value="1"/>
</dbReference>
<dbReference type="InterPro" id="IPR009057">
    <property type="entry name" value="Homeodomain-like_sf"/>
</dbReference>
<dbReference type="InterPro" id="IPR037830">
    <property type="entry name" value="ZZZ3"/>
</dbReference>
<comment type="caution">
    <text evidence="4">The sequence shown here is derived from an EMBL/GenBank/DDBJ whole genome shotgun (WGS) entry which is preliminary data.</text>
</comment>
<feature type="region of interest" description="Disordered" evidence="1">
    <location>
        <begin position="122"/>
        <end position="145"/>
    </location>
</feature>
<evidence type="ECO:0000259" key="2">
    <source>
        <dbReference type="PROSITE" id="PS50090"/>
    </source>
</evidence>
<dbReference type="OrthoDB" id="424753at2759"/>
<feature type="region of interest" description="Disordered" evidence="1">
    <location>
        <begin position="226"/>
        <end position="318"/>
    </location>
</feature>
<dbReference type="Proteomes" id="UP000308730">
    <property type="component" value="Unassembled WGS sequence"/>
</dbReference>
<dbReference type="SUPFAM" id="SSF46689">
    <property type="entry name" value="Homeodomain-like"/>
    <property type="match status" value="1"/>
</dbReference>
<dbReference type="InterPro" id="IPR001005">
    <property type="entry name" value="SANT/Myb"/>
</dbReference>
<dbReference type="AlphaFoldDB" id="A0A4S4MXZ5"/>
<organism evidence="4 5">
    <name type="scientific">Antrodiella citrinella</name>
    <dbReference type="NCBI Taxonomy" id="2447956"/>
    <lineage>
        <taxon>Eukaryota</taxon>
        <taxon>Fungi</taxon>
        <taxon>Dikarya</taxon>
        <taxon>Basidiomycota</taxon>
        <taxon>Agaricomycotina</taxon>
        <taxon>Agaricomycetes</taxon>
        <taxon>Polyporales</taxon>
        <taxon>Steccherinaceae</taxon>
        <taxon>Antrodiella</taxon>
    </lineage>
</organism>
<proteinExistence type="predicted"/>
<dbReference type="Pfam" id="PF23082">
    <property type="entry name" value="Myb_DNA-binding_2"/>
    <property type="match status" value="1"/>
</dbReference>
<evidence type="ECO:0000256" key="1">
    <source>
        <dbReference type="SAM" id="MobiDB-lite"/>
    </source>
</evidence>
<protein>
    <submittedName>
        <fullName evidence="4">Uncharacterized protein</fullName>
    </submittedName>
</protein>
<accession>A0A4S4MXZ5</accession>
<sequence length="384" mass="42477">MDALSSFLQAQRDLLAQTEGDIDALKELRCRISEHPRDLDVSYFLDEIKKGPSKLSEKSDITATIPDDFDWSLFGSQDPAPFKTISSSFAVSETLPRSHSSDDSSSLLQLVRDRRRTIIDPVLASMPPLSSDEEDEPIDPEELKKLREREKIRDLKLRKINGGGSFGTRKPRASKGVFIRTDVEDESAEVDIWGGVQAAETRMVVKREVEAPPSSVLGCTMDSKQLQTSVGPRDAATSLAPSIPVPVPSSSTRQRRPSRPVTTISSSSRPTRGKVKQSAPANVPDALASDVMDTVAGASSVPSSHDPSLNKKGKPRPETYKQAWSVSEQHLLERLLEEIPEGERNRWAQISKAMSGRRTPRQVASRVQKYYEKLKRFGLEMGKA</sequence>
<dbReference type="CDD" id="cd00167">
    <property type="entry name" value="SANT"/>
    <property type="match status" value="1"/>
</dbReference>
<dbReference type="SMART" id="SM00717">
    <property type="entry name" value="SANT"/>
    <property type="match status" value="1"/>
</dbReference>